<proteinExistence type="predicted"/>
<organism evidence="2">
    <name type="scientific">Oikopleura dioica</name>
    <name type="common">Tunicate</name>
    <dbReference type="NCBI Taxonomy" id="34765"/>
    <lineage>
        <taxon>Eukaryota</taxon>
        <taxon>Metazoa</taxon>
        <taxon>Chordata</taxon>
        <taxon>Tunicata</taxon>
        <taxon>Appendicularia</taxon>
        <taxon>Copelata</taxon>
        <taxon>Oikopleuridae</taxon>
        <taxon>Oikopleura</taxon>
    </lineage>
</organism>
<accession>E4YNK6</accession>
<sequence length="134" mass="15758">MGHAQSKRKKRSQARLRRKIEHVTHEQTRAGASGNARLPDRKSVQKSARWREPSPEKLETLERRKRDAANRTKRSRSRSEQSRSRSPKRQSRALMISMSEIIFPWASGHNPCLHFFTYTYNSLITREGKNMKTR</sequence>
<reference evidence="2" key="1">
    <citation type="journal article" date="2010" name="Science">
        <title>Plasticity of animal genome architecture unmasked by rapid evolution of a pelagic tunicate.</title>
        <authorList>
            <person name="Denoeud F."/>
            <person name="Henriet S."/>
            <person name="Mungpakdee S."/>
            <person name="Aury J.M."/>
            <person name="Da Silva C."/>
            <person name="Brinkmann H."/>
            <person name="Mikhaleva J."/>
            <person name="Olsen L.C."/>
            <person name="Jubin C."/>
            <person name="Canestro C."/>
            <person name="Bouquet J.M."/>
            <person name="Danks G."/>
            <person name="Poulain J."/>
            <person name="Campsteijn C."/>
            <person name="Adamski M."/>
            <person name="Cross I."/>
            <person name="Yadetie F."/>
            <person name="Muffato M."/>
            <person name="Louis A."/>
            <person name="Butcher S."/>
            <person name="Tsagkogeorga G."/>
            <person name="Konrad A."/>
            <person name="Singh S."/>
            <person name="Jensen M.F."/>
            <person name="Cong E.H."/>
            <person name="Eikeseth-Otteraa H."/>
            <person name="Noel B."/>
            <person name="Anthouard V."/>
            <person name="Porcel B.M."/>
            <person name="Kachouri-Lafond R."/>
            <person name="Nishino A."/>
            <person name="Ugolini M."/>
            <person name="Chourrout P."/>
            <person name="Nishida H."/>
            <person name="Aasland R."/>
            <person name="Huzurbazar S."/>
            <person name="Westhof E."/>
            <person name="Delsuc F."/>
            <person name="Lehrach H."/>
            <person name="Reinhardt R."/>
            <person name="Weissenbach J."/>
            <person name="Roy S.W."/>
            <person name="Artiguenave F."/>
            <person name="Postlethwait J.H."/>
            <person name="Manak J.R."/>
            <person name="Thompson E.M."/>
            <person name="Jaillon O."/>
            <person name="Du Pasquier L."/>
            <person name="Boudinot P."/>
            <person name="Liberles D.A."/>
            <person name="Volff J.N."/>
            <person name="Philippe H."/>
            <person name="Lenhard B."/>
            <person name="Roest Crollius H."/>
            <person name="Wincker P."/>
            <person name="Chourrout D."/>
        </authorList>
    </citation>
    <scope>NUCLEOTIDE SEQUENCE [LARGE SCALE GENOMIC DNA]</scope>
</reference>
<dbReference type="AlphaFoldDB" id="E4YNK6"/>
<feature type="compositionally biased region" description="Basic residues" evidence="1">
    <location>
        <begin position="1"/>
        <end position="20"/>
    </location>
</feature>
<name>E4YNK6_OIKDI</name>
<dbReference type="Proteomes" id="UP000011014">
    <property type="component" value="Unassembled WGS sequence"/>
</dbReference>
<protein>
    <submittedName>
        <fullName evidence="2">Uncharacterized protein</fullName>
    </submittedName>
</protein>
<gene>
    <name evidence="2" type="ORF">GSOID_T00030121001</name>
</gene>
<feature type="compositionally biased region" description="Basic and acidic residues" evidence="1">
    <location>
        <begin position="38"/>
        <end position="70"/>
    </location>
</feature>
<feature type="non-terminal residue" evidence="2">
    <location>
        <position position="134"/>
    </location>
</feature>
<dbReference type="EMBL" id="FN654891">
    <property type="protein sequence ID" value="CBY37054.1"/>
    <property type="molecule type" value="Genomic_DNA"/>
</dbReference>
<evidence type="ECO:0000256" key="1">
    <source>
        <dbReference type="SAM" id="MobiDB-lite"/>
    </source>
</evidence>
<evidence type="ECO:0000313" key="2">
    <source>
        <dbReference type="EMBL" id="CBY37054.1"/>
    </source>
</evidence>
<feature type="region of interest" description="Disordered" evidence="1">
    <location>
        <begin position="1"/>
        <end position="92"/>
    </location>
</feature>